<dbReference type="RefSeq" id="WP_002710777.1">
    <property type="nucleotide sequence ID" value="NZ_JH651384.1"/>
</dbReference>
<evidence type="ECO:0000256" key="1">
    <source>
        <dbReference type="SAM" id="Phobius"/>
    </source>
</evidence>
<keyword evidence="1" id="KW-0472">Membrane</keyword>
<reference evidence="3" key="1">
    <citation type="journal article" date="2011" name="Stand. Genomic Sci.">
        <title>Genome sequence of the filamentous, gliding Thiothrix nivea neotype strain (JP2(T)).</title>
        <authorList>
            <person name="Lapidus A."/>
            <person name="Nolan M."/>
            <person name="Lucas S."/>
            <person name="Glavina Del Rio T."/>
            <person name="Tice H."/>
            <person name="Cheng J.F."/>
            <person name="Tapia R."/>
            <person name="Han C."/>
            <person name="Goodwin L."/>
            <person name="Pitluck S."/>
            <person name="Liolios K."/>
            <person name="Pagani I."/>
            <person name="Ivanova N."/>
            <person name="Huntemann M."/>
            <person name="Mavromatis K."/>
            <person name="Mikhailova N."/>
            <person name="Pati A."/>
            <person name="Chen A."/>
            <person name="Palaniappan K."/>
            <person name="Land M."/>
            <person name="Brambilla E.M."/>
            <person name="Rohde M."/>
            <person name="Abt B."/>
            <person name="Verbarg S."/>
            <person name="Goker M."/>
            <person name="Bristow J."/>
            <person name="Eisen J.A."/>
            <person name="Markowitz V."/>
            <person name="Hugenholtz P."/>
            <person name="Kyrpides N.C."/>
            <person name="Klenk H.P."/>
            <person name="Woyke T."/>
        </authorList>
    </citation>
    <scope>NUCLEOTIDE SEQUENCE [LARGE SCALE GENOMIC DNA]</scope>
    <source>
        <strain evidence="3">ATCC 35100 / DSM 5205 / JP2</strain>
    </source>
</reference>
<evidence type="ECO:0000313" key="2">
    <source>
        <dbReference type="EMBL" id="EIJ36913.1"/>
    </source>
</evidence>
<feature type="transmembrane region" description="Helical" evidence="1">
    <location>
        <begin position="80"/>
        <end position="100"/>
    </location>
</feature>
<keyword evidence="3" id="KW-1185">Reference proteome</keyword>
<keyword evidence="1" id="KW-0812">Transmembrane</keyword>
<dbReference type="EMBL" id="JH651384">
    <property type="protein sequence ID" value="EIJ36913.1"/>
    <property type="molecule type" value="Genomic_DNA"/>
</dbReference>
<accession>A0A656HKV5</accession>
<dbReference type="Proteomes" id="UP000005317">
    <property type="component" value="Unassembled WGS sequence"/>
</dbReference>
<name>A0A656HKV5_THINJ</name>
<gene>
    <name evidence="2" type="ORF">Thini_4435</name>
</gene>
<feature type="transmembrane region" description="Helical" evidence="1">
    <location>
        <begin position="54"/>
        <end position="73"/>
    </location>
</feature>
<dbReference type="AlphaFoldDB" id="A0A656HKV5"/>
<proteinExistence type="predicted"/>
<protein>
    <submittedName>
        <fullName evidence="2">Uncharacterized protein</fullName>
    </submittedName>
</protein>
<sequence length="137" mass="15737" precursor="true">MNPHKIFRALILLYVALMPLLFVAVYFSVDTLPPALQEYLFTEETEASSTWENLLFLGLLLALIITFAGIWFFKHWARILYVCIMLLSIPLYPYSGVTIMTPWESLLNDTILLLDGILLAMMFTDPVRETFAKSRLA</sequence>
<evidence type="ECO:0000313" key="3">
    <source>
        <dbReference type="Proteomes" id="UP000005317"/>
    </source>
</evidence>
<keyword evidence="1" id="KW-1133">Transmembrane helix</keyword>
<organism evidence="2 3">
    <name type="scientific">Thiothrix nivea (strain ATCC 35100 / DSM 5205 / JP2)</name>
    <dbReference type="NCBI Taxonomy" id="870187"/>
    <lineage>
        <taxon>Bacteria</taxon>
        <taxon>Pseudomonadati</taxon>
        <taxon>Pseudomonadota</taxon>
        <taxon>Gammaproteobacteria</taxon>
        <taxon>Thiotrichales</taxon>
        <taxon>Thiotrichaceae</taxon>
        <taxon>Thiothrix</taxon>
    </lineage>
</organism>
<feature type="transmembrane region" description="Helical" evidence="1">
    <location>
        <begin position="7"/>
        <end position="29"/>
    </location>
</feature>
<dbReference type="OrthoDB" id="5879250at2"/>